<comment type="cofactor">
    <cofactor evidence="1 6">
        <name>FAD</name>
        <dbReference type="ChEBI" id="CHEBI:57692"/>
    </cofactor>
</comment>
<evidence type="ECO:0000256" key="6">
    <source>
        <dbReference type="PIRSR" id="PIRSR000189-1"/>
    </source>
</evidence>
<accession>A0A9P7BIM2</accession>
<evidence type="ECO:0000259" key="7">
    <source>
        <dbReference type="Pfam" id="PF01266"/>
    </source>
</evidence>
<dbReference type="SUPFAM" id="SSF51971">
    <property type="entry name" value="Nucleotide-binding domain"/>
    <property type="match status" value="1"/>
</dbReference>
<dbReference type="GO" id="GO:0005737">
    <property type="term" value="C:cytoplasm"/>
    <property type="evidence" value="ECO:0007669"/>
    <property type="project" value="TreeGrafter"/>
</dbReference>
<dbReference type="Gene3D" id="3.40.50.720">
    <property type="entry name" value="NAD(P)-binding Rossmann-like Domain"/>
    <property type="match status" value="1"/>
</dbReference>
<dbReference type="PANTHER" id="PTHR11530:SF16">
    <property type="entry name" value="D-AMINO ACID OXIDASE (AFU_ORTHOLOGUE AFUA_5G11290)"/>
    <property type="match status" value="1"/>
</dbReference>
<dbReference type="GO" id="GO:0003884">
    <property type="term" value="F:D-amino-acid oxidase activity"/>
    <property type="evidence" value="ECO:0007669"/>
    <property type="project" value="InterPro"/>
</dbReference>
<organism evidence="8 9">
    <name type="scientific">Pichia californica</name>
    <dbReference type="NCBI Taxonomy" id="460514"/>
    <lineage>
        <taxon>Eukaryota</taxon>
        <taxon>Fungi</taxon>
        <taxon>Dikarya</taxon>
        <taxon>Ascomycota</taxon>
        <taxon>Saccharomycotina</taxon>
        <taxon>Pichiomycetes</taxon>
        <taxon>Pichiales</taxon>
        <taxon>Pichiaceae</taxon>
        <taxon>Pichia</taxon>
    </lineage>
</organism>
<feature type="binding site" evidence="6">
    <location>
        <begin position="46"/>
        <end position="47"/>
    </location>
    <ligand>
        <name>FAD</name>
        <dbReference type="ChEBI" id="CHEBI:57692"/>
    </ligand>
</feature>
<evidence type="ECO:0000256" key="1">
    <source>
        <dbReference type="ARBA" id="ARBA00001974"/>
    </source>
</evidence>
<dbReference type="EMBL" id="PUHW01000001">
    <property type="protein sequence ID" value="KAG0691428.1"/>
    <property type="molecule type" value="Genomic_DNA"/>
</dbReference>
<evidence type="ECO:0000256" key="3">
    <source>
        <dbReference type="ARBA" id="ARBA00022630"/>
    </source>
</evidence>
<comment type="caution">
    <text evidence="8">The sequence shown here is derived from an EMBL/GenBank/DDBJ whole genome shotgun (WGS) entry which is preliminary data.</text>
</comment>
<name>A0A9P7BIM2_9ASCO</name>
<sequence>MTKIVVVGSGVVGLTVAHELLKDETNQVTIVSQQFPTDFDVSTLYTSPNAGANWHSFASDDDIFTQEIDKIGYFKYKEIIKNSPEADVTARTDVHYVPINKFNKVYKGIKKFPWFAYGDMGKTVNFRELDESEYDTTKFAYAYQYDGLVIRTSYYMTYLLNEMWKMSGSVETSNSRFSLRRGTIKKLLDAYDYHHLGKADLVINCTGILSKELIDLEPEEKEKVYPIRGIVFVAENTTGMKKITAVDLLDPQYPEERLYFMPRREGELIIGGAYQVNNYSKVVDPTFIVRLITRCKYYLPQYKWDNLNIIRTQVGYRPFRKGGYRIERKGKIVHCYGMGAAGFQSSWGCAVKVVDLVNDYKNKSKF</sequence>
<dbReference type="AlphaFoldDB" id="A0A9P7BIM2"/>
<dbReference type="OrthoDB" id="409956at2759"/>
<evidence type="ECO:0000313" key="9">
    <source>
        <dbReference type="Proteomes" id="UP000697127"/>
    </source>
</evidence>
<dbReference type="SUPFAM" id="SSF54373">
    <property type="entry name" value="FAD-linked reductases, C-terminal domain"/>
    <property type="match status" value="1"/>
</dbReference>
<dbReference type="Gene3D" id="3.30.9.10">
    <property type="entry name" value="D-Amino Acid Oxidase, subunit A, domain 2"/>
    <property type="match status" value="1"/>
</dbReference>
<dbReference type="PANTHER" id="PTHR11530">
    <property type="entry name" value="D-AMINO ACID OXIDASE"/>
    <property type="match status" value="1"/>
</dbReference>
<dbReference type="InterPro" id="IPR006076">
    <property type="entry name" value="FAD-dep_OxRdtase"/>
</dbReference>
<dbReference type="Pfam" id="PF01266">
    <property type="entry name" value="DAO"/>
    <property type="match status" value="1"/>
</dbReference>
<protein>
    <recommendedName>
        <fullName evidence="7">FAD dependent oxidoreductase domain-containing protein</fullName>
    </recommendedName>
</protein>
<gene>
    <name evidence="8" type="ORF">C6P40_000045</name>
</gene>
<dbReference type="InterPro" id="IPR023209">
    <property type="entry name" value="DAO"/>
</dbReference>
<proteinExistence type="inferred from homology"/>
<comment type="similarity">
    <text evidence="2">Belongs to the DAMOX/DASOX family.</text>
</comment>
<keyword evidence="9" id="KW-1185">Reference proteome</keyword>
<evidence type="ECO:0000256" key="4">
    <source>
        <dbReference type="ARBA" id="ARBA00022827"/>
    </source>
</evidence>
<evidence type="ECO:0000256" key="5">
    <source>
        <dbReference type="ARBA" id="ARBA00023002"/>
    </source>
</evidence>
<keyword evidence="5" id="KW-0560">Oxidoreductase</keyword>
<dbReference type="PIRSF" id="PIRSF000189">
    <property type="entry name" value="D-aa_oxidase"/>
    <property type="match status" value="1"/>
</dbReference>
<feature type="domain" description="FAD dependent oxidoreductase" evidence="7">
    <location>
        <begin position="3"/>
        <end position="355"/>
    </location>
</feature>
<dbReference type="GO" id="GO:0071949">
    <property type="term" value="F:FAD binding"/>
    <property type="evidence" value="ECO:0007669"/>
    <property type="project" value="InterPro"/>
</dbReference>
<dbReference type="Proteomes" id="UP000697127">
    <property type="component" value="Unassembled WGS sequence"/>
</dbReference>
<evidence type="ECO:0000256" key="2">
    <source>
        <dbReference type="ARBA" id="ARBA00006730"/>
    </source>
</evidence>
<reference evidence="8" key="1">
    <citation type="submission" date="2020-11" db="EMBL/GenBank/DDBJ databases">
        <title>Kefir isolates.</title>
        <authorList>
            <person name="Marcisauskas S."/>
            <person name="Kim Y."/>
            <person name="Blasche S."/>
        </authorList>
    </citation>
    <scope>NUCLEOTIDE SEQUENCE</scope>
    <source>
        <strain evidence="8">Olga-1</strain>
    </source>
</reference>
<evidence type="ECO:0000313" key="8">
    <source>
        <dbReference type="EMBL" id="KAG0691428.1"/>
    </source>
</evidence>
<feature type="binding site" evidence="6">
    <location>
        <position position="206"/>
    </location>
    <ligand>
        <name>FAD</name>
        <dbReference type="ChEBI" id="CHEBI:57692"/>
    </ligand>
</feature>
<dbReference type="GO" id="GO:0019478">
    <property type="term" value="P:D-amino acid catabolic process"/>
    <property type="evidence" value="ECO:0007669"/>
    <property type="project" value="TreeGrafter"/>
</dbReference>
<keyword evidence="3" id="KW-0285">Flavoprotein</keyword>
<keyword evidence="4 6" id="KW-0274">FAD</keyword>